<comment type="caution">
    <text evidence="1">The sequence shown here is derived from an EMBL/GenBank/DDBJ whole genome shotgun (WGS) entry which is preliminary data.</text>
</comment>
<organism evidence="1 2">
    <name type="scientific">Glycomyces niveus</name>
    <dbReference type="NCBI Taxonomy" id="2820287"/>
    <lineage>
        <taxon>Bacteria</taxon>
        <taxon>Bacillati</taxon>
        <taxon>Actinomycetota</taxon>
        <taxon>Actinomycetes</taxon>
        <taxon>Glycomycetales</taxon>
        <taxon>Glycomycetaceae</taxon>
        <taxon>Glycomyces</taxon>
    </lineage>
</organism>
<gene>
    <name evidence="1" type="ORF">J5V16_21520</name>
</gene>
<evidence type="ECO:0000313" key="1">
    <source>
        <dbReference type="EMBL" id="MBO3735414.1"/>
    </source>
</evidence>
<name>A0ABS3U9G9_9ACTN</name>
<accession>A0ABS3U9G9</accession>
<keyword evidence="2" id="KW-1185">Reference proteome</keyword>
<dbReference type="EMBL" id="JAGFNP010000015">
    <property type="protein sequence ID" value="MBO3735414.1"/>
    <property type="molecule type" value="Genomic_DNA"/>
</dbReference>
<protein>
    <submittedName>
        <fullName evidence="1">Uncharacterized protein</fullName>
    </submittedName>
</protein>
<sequence>MTEFPIGRVREVVIVGAAPPHQLNRPHPERTALVEARGALLYWDVLDSRAHPAAEIHDPGLAADWLWEIYGHDAATAILTDADAIATEWDSPVLDAARRLAHLRWAEAWWPSSHAAGLPALDRGLLRAEAAWRTAAVEHLLDDDEAVERALADTDPTPLFDTAHGGGELAAALTALAEDYGIELRREPAQLRREDWALAAGGDHPVDIALASGGAPVDWAHVPQGLVDAAAGATWILRRQPAGLAVTVTVPAAPEAADLPLTARIADIDVPLRLNPETGHFLGEAEAPQALLLLPADQRTLHVFAPDFTTGDDPPDPADAPHRAALIEYARSRLGDPDASLAERTA</sequence>
<evidence type="ECO:0000313" key="2">
    <source>
        <dbReference type="Proteomes" id="UP000681341"/>
    </source>
</evidence>
<dbReference type="RefSeq" id="WP_208499041.1">
    <property type="nucleotide sequence ID" value="NZ_JAGFNP010000015.1"/>
</dbReference>
<reference evidence="1 2" key="1">
    <citation type="submission" date="2021-03" db="EMBL/GenBank/DDBJ databases">
        <title>Glycomyces sp. nov., a novel actinomycete isolated from soil.</title>
        <authorList>
            <person name="Yang X."/>
            <person name="Xu X."/>
        </authorList>
    </citation>
    <scope>NUCLEOTIDE SEQUENCE [LARGE SCALE GENOMIC DNA]</scope>
    <source>
        <strain evidence="1 2">NEAU-S30</strain>
    </source>
</reference>
<proteinExistence type="predicted"/>
<dbReference type="Proteomes" id="UP000681341">
    <property type="component" value="Unassembled WGS sequence"/>
</dbReference>